<sequence>MDCLKSPVADPDQQQALSKSFDLDSGPAVQQQSFHSLQRCTKLAKAALLTAIAFGLLSLALLGLVIWLAVDNHHNKAAISAIQRQLSQRSVSSGPTSASSTLADQGYVTAYLSQNVTPANGFLSSGSLYQGSGYWAQQVSLPSPRSNFQAAQIDNTVYILGGMDRTGQFLTSALAYDSILDTDNTTLADLPSPRATFTAAVLNSSIHVIGGFSSSSAAASNRPEACSLIFDTQANSWSQGSCLVQARAEACAATVNGKIYVAGGEGSGGRLLSSIEVYTPSTSTWSHVADLPINVTDLGCTAFGSSFYMAGGWTLSGSSPVDSAAVYALDTGTGKLQGKASMSHPRFDVALAAAPNNYTNGVLYSIGGGIHNTTKEGRQVGVHFVEEYNPSLDAWMDKAPLNTQRLEFGAVYMDEGIWVLGGSLACSNATGECSTNVLDSVEVFYDAAHPDIFVHVANLSAQAGAGAVPEDVVLLGEAQPVSGWQLQGSFYSGSGYWSPGGDLPAPLSDHQVIGYGDLVYIMGGHNSDDDTVMDTNYLYDPILQTYTAMAAMPEGRAQAMGALLNGSIYIAGGLNSNATDALPAASMLVYNVSADSWSVAGGSLSIPRSDGCMSAVAGKLYLAGGYSAGYNETLASLEVWDPNTQSWTNGTDMPTPRGDLMCSTLAGQYVAAGGYWDPTNNFVVDAFRTEVQMFNPTTGLWSSRAELLSARGDMAMVTLPNNRLLAMGGETHARGDRSQIATHQVTEYSYANDKWVPKAPMSTSRFRHEATVSQEAVLVFGGASSSICTSDEDGGLALCTDRPLSSSEAYYDTANPDVYIYTPIQHT</sequence>
<dbReference type="EMBL" id="JALJOV010000951">
    <property type="protein sequence ID" value="KAK9857951.1"/>
    <property type="molecule type" value="Genomic_DNA"/>
</dbReference>
<keyword evidence="1" id="KW-1133">Transmembrane helix</keyword>
<keyword evidence="1" id="KW-0812">Transmembrane</keyword>
<evidence type="ECO:0000256" key="1">
    <source>
        <dbReference type="SAM" id="Phobius"/>
    </source>
</evidence>
<keyword evidence="1" id="KW-0472">Membrane</keyword>
<gene>
    <name evidence="2" type="ORF">WJX84_006260</name>
</gene>
<dbReference type="EMBL" id="JALJOV010000951">
    <property type="protein sequence ID" value="KAK9857952.1"/>
    <property type="molecule type" value="Genomic_DNA"/>
</dbReference>
<dbReference type="Pfam" id="PF24681">
    <property type="entry name" value="Kelch_KLHDC2_KLHL20_DRC7"/>
    <property type="match status" value="2"/>
</dbReference>
<dbReference type="SUPFAM" id="SSF117281">
    <property type="entry name" value="Kelch motif"/>
    <property type="match status" value="2"/>
</dbReference>
<protein>
    <submittedName>
        <fullName evidence="2">Uncharacterized protein</fullName>
    </submittedName>
</protein>
<name>A0AAW1ST33_9CHLO</name>
<dbReference type="Proteomes" id="UP001485043">
    <property type="component" value="Unassembled WGS sequence"/>
</dbReference>
<dbReference type="PANTHER" id="PTHR45632">
    <property type="entry name" value="LD33804P"/>
    <property type="match status" value="1"/>
</dbReference>
<dbReference type="Gene3D" id="2.120.10.80">
    <property type="entry name" value="Kelch-type beta propeller"/>
    <property type="match status" value="4"/>
</dbReference>
<dbReference type="AlphaFoldDB" id="A0AAW1ST33"/>
<comment type="caution">
    <text evidence="2">The sequence shown here is derived from an EMBL/GenBank/DDBJ whole genome shotgun (WGS) entry which is preliminary data.</text>
</comment>
<proteinExistence type="predicted"/>
<dbReference type="SMART" id="SM00612">
    <property type="entry name" value="Kelch"/>
    <property type="match status" value="10"/>
</dbReference>
<accession>A0AAW1ST33</accession>
<keyword evidence="3" id="KW-1185">Reference proteome</keyword>
<evidence type="ECO:0000313" key="2">
    <source>
        <dbReference type="EMBL" id="KAK9857952.1"/>
    </source>
</evidence>
<reference evidence="2" key="2">
    <citation type="submission" date="2024-04" db="EMBL/GenBank/DDBJ databases">
        <authorList>
            <person name="Dal Grande F."/>
            <person name="Keller J."/>
            <person name="Delaux P.-M."/>
        </authorList>
    </citation>
    <scope>NUCLEOTIDE SEQUENCE</scope>
    <source>
        <strain evidence="2">SAG 2523</strain>
    </source>
</reference>
<dbReference type="InterPro" id="IPR015915">
    <property type="entry name" value="Kelch-typ_b-propeller"/>
</dbReference>
<evidence type="ECO:0000313" key="3">
    <source>
        <dbReference type="Proteomes" id="UP001485043"/>
    </source>
</evidence>
<reference evidence="2 3" key="1">
    <citation type="journal article" date="2024" name="Nat. Commun.">
        <title>Phylogenomics reveals the evolutionary origins of lichenization in chlorophyte algae.</title>
        <authorList>
            <person name="Puginier C."/>
            <person name="Libourel C."/>
            <person name="Otte J."/>
            <person name="Skaloud P."/>
            <person name="Haon M."/>
            <person name="Grisel S."/>
            <person name="Petersen M."/>
            <person name="Berrin J.G."/>
            <person name="Delaux P.M."/>
            <person name="Dal Grande F."/>
            <person name="Keller J."/>
        </authorList>
    </citation>
    <scope>NUCLEOTIDE SEQUENCE [LARGE SCALE GENOMIC DNA]</scope>
    <source>
        <strain evidence="2 3">SAG 2523</strain>
    </source>
</reference>
<dbReference type="InterPro" id="IPR006652">
    <property type="entry name" value="Kelch_1"/>
</dbReference>
<organism evidence="2 3">
    <name type="scientific">Apatococcus fuscideae</name>
    <dbReference type="NCBI Taxonomy" id="2026836"/>
    <lineage>
        <taxon>Eukaryota</taxon>
        <taxon>Viridiplantae</taxon>
        <taxon>Chlorophyta</taxon>
        <taxon>core chlorophytes</taxon>
        <taxon>Trebouxiophyceae</taxon>
        <taxon>Chlorellales</taxon>
        <taxon>Chlorellaceae</taxon>
        <taxon>Apatococcus</taxon>
    </lineage>
</organism>
<feature type="transmembrane region" description="Helical" evidence="1">
    <location>
        <begin position="46"/>
        <end position="70"/>
    </location>
</feature>